<protein>
    <submittedName>
        <fullName evidence="9">Uncharacterized protein</fullName>
    </submittedName>
</protein>
<dbReference type="GO" id="GO:0005576">
    <property type="term" value="C:extracellular region"/>
    <property type="evidence" value="ECO:0007669"/>
    <property type="project" value="UniProtKB-SubCell"/>
</dbReference>
<evidence type="ECO:0000256" key="7">
    <source>
        <dbReference type="ARBA" id="ARBA00023098"/>
    </source>
</evidence>
<evidence type="ECO:0000256" key="8">
    <source>
        <dbReference type="SAM" id="SignalP"/>
    </source>
</evidence>
<dbReference type="Proteomes" id="UP000796880">
    <property type="component" value="Unassembled WGS sequence"/>
</dbReference>
<dbReference type="InterPro" id="IPR051238">
    <property type="entry name" value="GDSL_esterase/lipase"/>
</dbReference>
<comment type="caution">
    <text evidence="9">The sequence shown here is derived from an EMBL/GenBank/DDBJ whole genome shotgun (WGS) entry which is preliminary data.</text>
</comment>
<keyword evidence="10" id="KW-1185">Reference proteome</keyword>
<keyword evidence="5" id="KW-0378">Hydrolase</keyword>
<name>A0A8K0HTM4_9ROSA</name>
<dbReference type="EMBL" id="VOIH02000001">
    <property type="protein sequence ID" value="KAF3457860.1"/>
    <property type="molecule type" value="Genomic_DNA"/>
</dbReference>
<reference evidence="9" key="1">
    <citation type="submission" date="2020-03" db="EMBL/GenBank/DDBJ databases">
        <title>A high-quality chromosome-level genome assembly of a woody plant with both climbing and erect habits, Rhamnella rubrinervis.</title>
        <authorList>
            <person name="Lu Z."/>
            <person name="Yang Y."/>
            <person name="Zhu X."/>
            <person name="Sun Y."/>
        </authorList>
    </citation>
    <scope>NUCLEOTIDE SEQUENCE</scope>
    <source>
        <strain evidence="9">BYM</strain>
        <tissue evidence="9">Leaf</tissue>
    </source>
</reference>
<dbReference type="GO" id="GO:0016298">
    <property type="term" value="F:lipase activity"/>
    <property type="evidence" value="ECO:0007669"/>
    <property type="project" value="InterPro"/>
</dbReference>
<dbReference type="InterPro" id="IPR001087">
    <property type="entry name" value="GDSL"/>
</dbReference>
<dbReference type="Pfam" id="PF00657">
    <property type="entry name" value="Lipase_GDSL"/>
    <property type="match status" value="1"/>
</dbReference>
<keyword evidence="6" id="KW-0442">Lipid degradation</keyword>
<dbReference type="OrthoDB" id="1600564at2759"/>
<comment type="similarity">
    <text evidence="2">Belongs to the 'GDSL' lipolytic enzyme family.</text>
</comment>
<dbReference type="CDD" id="cd01837">
    <property type="entry name" value="SGNH_plant_lipase_like"/>
    <property type="match status" value="1"/>
</dbReference>
<evidence type="ECO:0000313" key="10">
    <source>
        <dbReference type="Proteomes" id="UP000796880"/>
    </source>
</evidence>
<evidence type="ECO:0000256" key="3">
    <source>
        <dbReference type="ARBA" id="ARBA00022525"/>
    </source>
</evidence>
<evidence type="ECO:0000313" key="9">
    <source>
        <dbReference type="EMBL" id="KAF3457860.1"/>
    </source>
</evidence>
<gene>
    <name evidence="9" type="ORF">FNV43_RR02520</name>
</gene>
<keyword evidence="4 8" id="KW-0732">Signal</keyword>
<feature type="chain" id="PRO_5035476074" evidence="8">
    <location>
        <begin position="22"/>
        <end position="366"/>
    </location>
</feature>
<evidence type="ECO:0000256" key="5">
    <source>
        <dbReference type="ARBA" id="ARBA00022801"/>
    </source>
</evidence>
<organism evidence="9 10">
    <name type="scientific">Rhamnella rubrinervis</name>
    <dbReference type="NCBI Taxonomy" id="2594499"/>
    <lineage>
        <taxon>Eukaryota</taxon>
        <taxon>Viridiplantae</taxon>
        <taxon>Streptophyta</taxon>
        <taxon>Embryophyta</taxon>
        <taxon>Tracheophyta</taxon>
        <taxon>Spermatophyta</taxon>
        <taxon>Magnoliopsida</taxon>
        <taxon>eudicotyledons</taxon>
        <taxon>Gunneridae</taxon>
        <taxon>Pentapetalae</taxon>
        <taxon>rosids</taxon>
        <taxon>fabids</taxon>
        <taxon>Rosales</taxon>
        <taxon>Rhamnaceae</taxon>
        <taxon>rhamnoid group</taxon>
        <taxon>Rhamneae</taxon>
        <taxon>Rhamnella</taxon>
    </lineage>
</organism>
<dbReference type="InterPro" id="IPR008265">
    <property type="entry name" value="Lipase_GDSL_AS"/>
</dbReference>
<evidence type="ECO:0000256" key="2">
    <source>
        <dbReference type="ARBA" id="ARBA00008668"/>
    </source>
</evidence>
<evidence type="ECO:0000256" key="1">
    <source>
        <dbReference type="ARBA" id="ARBA00004613"/>
    </source>
</evidence>
<feature type="signal peptide" evidence="8">
    <location>
        <begin position="1"/>
        <end position="21"/>
    </location>
</feature>
<proteinExistence type="inferred from homology"/>
<dbReference type="PANTHER" id="PTHR45650">
    <property type="entry name" value="GDSL-LIKE LIPASE/ACYLHYDROLASE-RELATED"/>
    <property type="match status" value="1"/>
</dbReference>
<accession>A0A8K0HTM4</accession>
<dbReference type="PROSITE" id="PS01098">
    <property type="entry name" value="LIPASE_GDSL_SER"/>
    <property type="match status" value="1"/>
</dbReference>
<dbReference type="SUPFAM" id="SSF52266">
    <property type="entry name" value="SGNH hydrolase"/>
    <property type="match status" value="1"/>
</dbReference>
<sequence length="366" mass="40982">MSPFHLQFLCIHLIFLVKSQAQLSSIAKDVPALYVFGDSVLDTGNKYSPNSLANATYFPYGIDFPSPPSGRFTNGRTIADFLSLSLNLTLSFPYSLVRDDKNSKSTKGFNYASAAAGILPDTGHAVEGTMSLDKQIMLFKETVDNYLPQHFKNAEEVSHYLSNSILAILIGNNDYLGNYLRPDYNSVTNGYSRDEFANLLVSVLERQLKDLYSLGARKILMFDIAPLGCTPFLVSRVKPDGLCVDVVNSMVTQFNGKLYFKLIDLASSLKGMTFYIAQTYRLVYDIVENPDRFGLKNSKDSCCLVQQDGRGCIPDENPCSERDLYVFWDQIHLTEAAYKIIPSKCFNDSTICMRIAVDERKDYSGN</sequence>
<dbReference type="Gene3D" id="3.40.50.1110">
    <property type="entry name" value="SGNH hydrolase"/>
    <property type="match status" value="1"/>
</dbReference>
<dbReference type="InterPro" id="IPR035669">
    <property type="entry name" value="SGNH_plant_lipase-like"/>
</dbReference>
<keyword evidence="3" id="KW-0964">Secreted</keyword>
<dbReference type="GO" id="GO:0016042">
    <property type="term" value="P:lipid catabolic process"/>
    <property type="evidence" value="ECO:0007669"/>
    <property type="project" value="UniProtKB-KW"/>
</dbReference>
<dbReference type="InterPro" id="IPR036514">
    <property type="entry name" value="SGNH_hydro_sf"/>
</dbReference>
<comment type="subcellular location">
    <subcellularLocation>
        <location evidence="1">Secreted</location>
    </subcellularLocation>
</comment>
<dbReference type="PANTHER" id="PTHR45650:SF43">
    <property type="entry name" value="GDSL ESTERASE_LIPASE 7-LIKE"/>
    <property type="match status" value="1"/>
</dbReference>
<keyword evidence="7" id="KW-0443">Lipid metabolism</keyword>
<evidence type="ECO:0000256" key="4">
    <source>
        <dbReference type="ARBA" id="ARBA00022729"/>
    </source>
</evidence>
<dbReference type="AlphaFoldDB" id="A0A8K0HTM4"/>
<evidence type="ECO:0000256" key="6">
    <source>
        <dbReference type="ARBA" id="ARBA00022963"/>
    </source>
</evidence>